<sequence length="111" mass="12218">MSHYTDLLITPAGDFTLDSGNEPVICRDLDSIGQDIRHAIIESGLATQLVAERSPTLRDDIMTQIELLVEDDERLIPGTIVVNQETTTRITITAKAYGFDDDVNATLEVSQ</sequence>
<proteinExistence type="predicted"/>
<dbReference type="EMBL" id="JNGI01000007">
    <property type="protein sequence ID" value="KNC95740.1"/>
    <property type="molecule type" value="Genomic_DNA"/>
</dbReference>
<dbReference type="RefSeq" id="WP_049855563.1">
    <property type="nucleotide sequence ID" value="NZ_JNGI01000007.1"/>
</dbReference>
<gene>
    <name evidence="1" type="ORF">GM31_21740</name>
</gene>
<dbReference type="Pfam" id="PF10761">
    <property type="entry name" value="DUF2590"/>
    <property type="match status" value="1"/>
</dbReference>
<accession>A0A0L0H2R1</accession>
<protein>
    <recommendedName>
        <fullName evidence="3">Phage protein</fullName>
    </recommendedName>
</protein>
<evidence type="ECO:0000313" key="2">
    <source>
        <dbReference type="Proteomes" id="UP000037393"/>
    </source>
</evidence>
<name>A0A0L0H2R1_9ENTR</name>
<keyword evidence="2" id="KW-1185">Reference proteome</keyword>
<dbReference type="InterPro" id="IPR019697">
    <property type="entry name" value="Phage_HP1_Orf28"/>
</dbReference>
<dbReference type="OrthoDB" id="6893744at2"/>
<reference evidence="1 2" key="1">
    <citation type="journal article" date="2015" name="Appl. Environ. Microbiol.">
        <title>The Enterobacterium Trabulsiella odontotermitis Presents Novel Adaptations Related to Its Association with Fungus-Growing Termites.</title>
        <authorList>
            <person name="Sapountzis P."/>
            <person name="Gruntjes T."/>
            <person name="Otani S."/>
            <person name="Estevez J."/>
            <person name="da Costa R.R."/>
            <person name="Plunkett G.3rd."/>
            <person name="Perna N.T."/>
            <person name="Poulsen M."/>
        </authorList>
    </citation>
    <scope>NUCLEOTIDE SEQUENCE [LARGE SCALE GENOMIC DNA]</scope>
    <source>
        <strain evidence="1 2">12</strain>
    </source>
</reference>
<dbReference type="AlphaFoldDB" id="A0A0L0H2R1"/>
<dbReference type="PATRIC" id="fig|379893.4.peg.4406"/>
<dbReference type="Proteomes" id="UP000037393">
    <property type="component" value="Unassembled WGS sequence"/>
</dbReference>
<organism evidence="1 2">
    <name type="scientific">Trabulsiella odontotermitis</name>
    <dbReference type="NCBI Taxonomy" id="379893"/>
    <lineage>
        <taxon>Bacteria</taxon>
        <taxon>Pseudomonadati</taxon>
        <taxon>Pseudomonadota</taxon>
        <taxon>Gammaproteobacteria</taxon>
        <taxon>Enterobacterales</taxon>
        <taxon>Enterobacteriaceae</taxon>
        <taxon>Trabulsiella</taxon>
    </lineage>
</organism>
<comment type="caution">
    <text evidence="1">The sequence shown here is derived from an EMBL/GenBank/DDBJ whole genome shotgun (WGS) entry which is preliminary data.</text>
</comment>
<evidence type="ECO:0000313" key="1">
    <source>
        <dbReference type="EMBL" id="KNC95740.1"/>
    </source>
</evidence>
<evidence type="ECO:0008006" key="3">
    <source>
        <dbReference type="Google" id="ProtNLM"/>
    </source>
</evidence>